<name>A0A1T4WAL2_9FIRM</name>
<dbReference type="OrthoDB" id="9799747at2"/>
<dbReference type="RefSeq" id="WP_078783319.1">
    <property type="nucleotide sequence ID" value="NZ_FUYF01000001.1"/>
</dbReference>
<evidence type="ECO:0000256" key="1">
    <source>
        <dbReference type="ARBA" id="ARBA00023015"/>
    </source>
</evidence>
<dbReference type="STRING" id="745368.SAMN02745178_00309"/>
<evidence type="ECO:0000256" key="2">
    <source>
        <dbReference type="ARBA" id="ARBA00023125"/>
    </source>
</evidence>
<gene>
    <name evidence="5" type="ORF">SAMN02745178_00309</name>
</gene>
<dbReference type="Gene3D" id="1.10.10.10">
    <property type="entry name" value="Winged helix-like DNA-binding domain superfamily/Winged helix DNA-binding domain"/>
    <property type="match status" value="1"/>
</dbReference>
<dbReference type="InterPro" id="IPR036390">
    <property type="entry name" value="WH_DNA-bd_sf"/>
</dbReference>
<dbReference type="PROSITE" id="PS01117">
    <property type="entry name" value="HTH_MARR_1"/>
    <property type="match status" value="1"/>
</dbReference>
<dbReference type="InterPro" id="IPR039422">
    <property type="entry name" value="MarR/SlyA-like"/>
</dbReference>
<dbReference type="AlphaFoldDB" id="A0A1T4WAL2"/>
<evidence type="ECO:0000313" key="5">
    <source>
        <dbReference type="EMBL" id="SKA74322.1"/>
    </source>
</evidence>
<dbReference type="Pfam" id="PF01047">
    <property type="entry name" value="MarR"/>
    <property type="match status" value="1"/>
</dbReference>
<dbReference type="GO" id="GO:0003700">
    <property type="term" value="F:DNA-binding transcription factor activity"/>
    <property type="evidence" value="ECO:0007669"/>
    <property type="project" value="InterPro"/>
</dbReference>
<dbReference type="SUPFAM" id="SSF46785">
    <property type="entry name" value="Winged helix' DNA-binding domain"/>
    <property type="match status" value="1"/>
</dbReference>
<dbReference type="Proteomes" id="UP000190286">
    <property type="component" value="Unassembled WGS sequence"/>
</dbReference>
<accession>A0A1T4WAL2</accession>
<dbReference type="InterPro" id="IPR036388">
    <property type="entry name" value="WH-like_DNA-bd_sf"/>
</dbReference>
<dbReference type="InterPro" id="IPR023187">
    <property type="entry name" value="Tscrpt_reg_MarR-type_CS"/>
</dbReference>
<dbReference type="GeneID" id="93336806"/>
<dbReference type="GO" id="GO:0006950">
    <property type="term" value="P:response to stress"/>
    <property type="evidence" value="ECO:0007669"/>
    <property type="project" value="TreeGrafter"/>
</dbReference>
<protein>
    <submittedName>
        <fullName evidence="5">DNA-binding transcriptional regulator, MarR family</fullName>
    </submittedName>
</protein>
<proteinExistence type="predicted"/>
<evidence type="ECO:0000256" key="3">
    <source>
        <dbReference type="ARBA" id="ARBA00023163"/>
    </source>
</evidence>
<keyword evidence="1" id="KW-0805">Transcription regulation</keyword>
<dbReference type="SMART" id="SM00347">
    <property type="entry name" value="HTH_MARR"/>
    <property type="match status" value="1"/>
</dbReference>
<dbReference type="GO" id="GO:0003677">
    <property type="term" value="F:DNA binding"/>
    <property type="evidence" value="ECO:0007669"/>
    <property type="project" value="UniProtKB-KW"/>
</dbReference>
<reference evidence="5 6" key="1">
    <citation type="submission" date="2017-02" db="EMBL/GenBank/DDBJ databases">
        <authorList>
            <person name="Peterson S.W."/>
        </authorList>
    </citation>
    <scope>NUCLEOTIDE SEQUENCE [LARGE SCALE GENOMIC DNA]</scope>
    <source>
        <strain evidence="5 6">ATCC 27749</strain>
    </source>
</reference>
<keyword evidence="3" id="KW-0804">Transcription</keyword>
<organism evidence="5 6">
    <name type="scientific">Gemmiger formicilis</name>
    <dbReference type="NCBI Taxonomy" id="745368"/>
    <lineage>
        <taxon>Bacteria</taxon>
        <taxon>Bacillati</taxon>
        <taxon>Bacillota</taxon>
        <taxon>Clostridia</taxon>
        <taxon>Eubacteriales</taxon>
        <taxon>Gemmiger</taxon>
    </lineage>
</organism>
<dbReference type="PANTHER" id="PTHR33164:SF43">
    <property type="entry name" value="HTH-TYPE TRANSCRIPTIONAL REPRESSOR YETL"/>
    <property type="match status" value="1"/>
</dbReference>
<sequence>MGTEAPYLSGVFRFAARLHTLSKRGMRMALAGQPKCRYGMLQSLYNLIEQHGCDGAIYVSGIARQMHQPMPAISRGLRQMEQDGHIVRETDPKDRRKTLVRITPAGERARKANEQAMNDYFARIMARLTPEQLAQANAVKDALLAAIEAENAAMKTDLKGEPPHDENF</sequence>
<dbReference type="PROSITE" id="PS50995">
    <property type="entry name" value="HTH_MARR_2"/>
    <property type="match status" value="1"/>
</dbReference>
<evidence type="ECO:0000259" key="4">
    <source>
        <dbReference type="PROSITE" id="PS50995"/>
    </source>
</evidence>
<dbReference type="EMBL" id="FUYF01000001">
    <property type="protein sequence ID" value="SKA74322.1"/>
    <property type="molecule type" value="Genomic_DNA"/>
</dbReference>
<evidence type="ECO:0000313" key="6">
    <source>
        <dbReference type="Proteomes" id="UP000190286"/>
    </source>
</evidence>
<dbReference type="InterPro" id="IPR000835">
    <property type="entry name" value="HTH_MarR-typ"/>
</dbReference>
<keyword evidence="6" id="KW-1185">Reference proteome</keyword>
<feature type="domain" description="HTH marR-type" evidence="4">
    <location>
        <begin position="4"/>
        <end position="145"/>
    </location>
</feature>
<keyword evidence="2 5" id="KW-0238">DNA-binding</keyword>
<dbReference type="PANTHER" id="PTHR33164">
    <property type="entry name" value="TRANSCRIPTIONAL REGULATOR, MARR FAMILY"/>
    <property type="match status" value="1"/>
</dbReference>